<dbReference type="Proteomes" id="UP001164305">
    <property type="component" value="Chromosome"/>
</dbReference>
<evidence type="ECO:0000256" key="7">
    <source>
        <dbReference type="ARBA" id="ARBA00023310"/>
    </source>
</evidence>
<proteinExistence type="inferred from homology"/>
<protein>
    <recommendedName>
        <fullName evidence="8">ATP synthase F1 complex delta/epsilon subunit N-terminal domain-containing protein</fullName>
    </recommendedName>
</protein>
<dbReference type="InterPro" id="IPR001469">
    <property type="entry name" value="ATP_synth_F1_dsu/esu"/>
</dbReference>
<reference evidence="9" key="1">
    <citation type="submission" date="2022-10" db="EMBL/GenBank/DDBJ databases">
        <title>Whole-Genome Sequencing of Brachybacterium huguangmaarense BRM-3, Isolated from Betula schmidtii.</title>
        <authorList>
            <person name="Haam D."/>
        </authorList>
    </citation>
    <scope>NUCLEOTIDE SEQUENCE</scope>
    <source>
        <strain evidence="9">BRM-3</strain>
    </source>
</reference>
<evidence type="ECO:0000256" key="2">
    <source>
        <dbReference type="ARBA" id="ARBA00005712"/>
    </source>
</evidence>
<evidence type="ECO:0000256" key="5">
    <source>
        <dbReference type="ARBA" id="ARBA00023136"/>
    </source>
</evidence>
<evidence type="ECO:0000256" key="4">
    <source>
        <dbReference type="ARBA" id="ARBA00023065"/>
    </source>
</evidence>
<dbReference type="InterPro" id="IPR036771">
    <property type="entry name" value="ATPsynth_dsu/esu_N"/>
</dbReference>
<accession>A0ABY6FZY1</accession>
<evidence type="ECO:0000313" key="10">
    <source>
        <dbReference type="Proteomes" id="UP001164305"/>
    </source>
</evidence>
<keyword evidence="6" id="KW-0139">CF(1)</keyword>
<sequence>MSTLEVTFVTPDRTIWSGRAAQVVVPASDGSLGILPRMQPTLATLGSGDIRVIGEDGSVDVFPVAGGFMSMDEDIVTIGVDEVLASEPAGR</sequence>
<evidence type="ECO:0000256" key="6">
    <source>
        <dbReference type="ARBA" id="ARBA00023196"/>
    </source>
</evidence>
<keyword evidence="4" id="KW-0406">Ion transport</keyword>
<dbReference type="Gene3D" id="2.60.15.10">
    <property type="entry name" value="F0F1 ATP synthase delta/epsilon subunit, N-terminal"/>
    <property type="match status" value="1"/>
</dbReference>
<comment type="similarity">
    <text evidence="2">Belongs to the ATPase epsilon chain family.</text>
</comment>
<dbReference type="Pfam" id="PF02823">
    <property type="entry name" value="ATP-synt_DE_N"/>
    <property type="match status" value="1"/>
</dbReference>
<feature type="domain" description="ATP synthase F1 complex delta/epsilon subunit N-terminal" evidence="8">
    <location>
        <begin position="4"/>
        <end position="82"/>
    </location>
</feature>
<dbReference type="EMBL" id="CP107020">
    <property type="protein sequence ID" value="UYG15979.1"/>
    <property type="molecule type" value="Genomic_DNA"/>
</dbReference>
<dbReference type="SUPFAM" id="SSF51344">
    <property type="entry name" value="Epsilon subunit of F1F0-ATP synthase N-terminal domain"/>
    <property type="match status" value="1"/>
</dbReference>
<gene>
    <name evidence="9" type="ORF">BRM3_10075</name>
</gene>
<dbReference type="InterPro" id="IPR020546">
    <property type="entry name" value="ATP_synth_F1_dsu/esu_N"/>
</dbReference>
<comment type="subcellular location">
    <subcellularLocation>
        <location evidence="1">Cell membrane</location>
        <topology evidence="1">Peripheral membrane protein</topology>
    </subcellularLocation>
</comment>
<evidence type="ECO:0000256" key="3">
    <source>
        <dbReference type="ARBA" id="ARBA00022448"/>
    </source>
</evidence>
<dbReference type="PANTHER" id="PTHR13822:SF10">
    <property type="entry name" value="ATP SYNTHASE EPSILON CHAIN, CHLOROPLASTIC"/>
    <property type="match status" value="1"/>
</dbReference>
<organism evidence="9 10">
    <name type="scientific">Brachybacterium huguangmaarense</name>
    <dbReference type="NCBI Taxonomy" id="1652028"/>
    <lineage>
        <taxon>Bacteria</taxon>
        <taxon>Bacillati</taxon>
        <taxon>Actinomycetota</taxon>
        <taxon>Actinomycetes</taxon>
        <taxon>Micrococcales</taxon>
        <taxon>Dermabacteraceae</taxon>
        <taxon>Brachybacterium</taxon>
    </lineage>
</organism>
<dbReference type="PANTHER" id="PTHR13822">
    <property type="entry name" value="ATP SYNTHASE DELTA/EPSILON CHAIN"/>
    <property type="match status" value="1"/>
</dbReference>
<keyword evidence="7" id="KW-0066">ATP synthesis</keyword>
<keyword evidence="5" id="KW-0472">Membrane</keyword>
<name>A0ABY6FZY1_9MICO</name>
<keyword evidence="10" id="KW-1185">Reference proteome</keyword>
<dbReference type="RefSeq" id="WP_263593192.1">
    <property type="nucleotide sequence ID" value="NZ_CP107020.1"/>
</dbReference>
<evidence type="ECO:0000256" key="1">
    <source>
        <dbReference type="ARBA" id="ARBA00004202"/>
    </source>
</evidence>
<dbReference type="CDD" id="cd12152">
    <property type="entry name" value="F1-ATPase_delta"/>
    <property type="match status" value="1"/>
</dbReference>
<evidence type="ECO:0000259" key="8">
    <source>
        <dbReference type="Pfam" id="PF02823"/>
    </source>
</evidence>
<evidence type="ECO:0000313" key="9">
    <source>
        <dbReference type="EMBL" id="UYG15979.1"/>
    </source>
</evidence>
<keyword evidence="3" id="KW-0813">Transport</keyword>